<reference evidence="5" key="2">
    <citation type="journal article" date="2014" name="ISME J.">
        <title>Microbial stratification in low pH oxic and suboxic macroscopic growths along an acid mine drainage.</title>
        <authorList>
            <person name="Mendez-Garcia C."/>
            <person name="Mesa V."/>
            <person name="Sprenger R.R."/>
            <person name="Richter M."/>
            <person name="Diez M.S."/>
            <person name="Solano J."/>
            <person name="Bargiela R."/>
            <person name="Golyshina O.V."/>
            <person name="Manteca A."/>
            <person name="Ramos J.L."/>
            <person name="Gallego J.R."/>
            <person name="Llorente I."/>
            <person name="Martins Dos Santos V.A."/>
            <person name="Jensen O.N."/>
            <person name="Pelaez A.I."/>
            <person name="Sanchez J."/>
            <person name="Ferrer M."/>
        </authorList>
    </citation>
    <scope>NUCLEOTIDE SEQUENCE</scope>
</reference>
<dbReference type="InterPro" id="IPR035994">
    <property type="entry name" value="Nucleoside_phosphorylase_sf"/>
</dbReference>
<keyword evidence="2" id="KW-0808">Transferase</keyword>
<name>T1A418_9ZZZZ</name>
<reference evidence="5" key="1">
    <citation type="submission" date="2013-08" db="EMBL/GenBank/DDBJ databases">
        <authorList>
            <person name="Mendez C."/>
            <person name="Richter M."/>
            <person name="Ferrer M."/>
            <person name="Sanchez J."/>
        </authorList>
    </citation>
    <scope>NUCLEOTIDE SEQUENCE</scope>
</reference>
<keyword evidence="3" id="KW-0660">Purine salvage</keyword>
<organism evidence="5">
    <name type="scientific">mine drainage metagenome</name>
    <dbReference type="NCBI Taxonomy" id="410659"/>
    <lineage>
        <taxon>unclassified sequences</taxon>
        <taxon>metagenomes</taxon>
        <taxon>ecological metagenomes</taxon>
    </lineage>
</organism>
<dbReference type="GO" id="GO:0017061">
    <property type="term" value="F:S-methyl-5-thioadenosine phosphorylase activity"/>
    <property type="evidence" value="ECO:0007669"/>
    <property type="project" value="InterPro"/>
</dbReference>
<dbReference type="Gene3D" id="3.40.50.1580">
    <property type="entry name" value="Nucleoside phosphorylase domain"/>
    <property type="match status" value="1"/>
</dbReference>
<feature type="domain" description="Nucleoside phosphorylase" evidence="4">
    <location>
        <begin position="4"/>
        <end position="105"/>
    </location>
</feature>
<evidence type="ECO:0000256" key="1">
    <source>
        <dbReference type="ARBA" id="ARBA00022676"/>
    </source>
</evidence>
<protein>
    <submittedName>
        <fullName evidence="5">5'-methylthioadenosine phosphorylase II</fullName>
    </submittedName>
</protein>
<comment type="caution">
    <text evidence="5">The sequence shown here is derived from an EMBL/GenBank/DDBJ whole genome shotgun (WGS) entry which is preliminary data.</text>
</comment>
<evidence type="ECO:0000256" key="3">
    <source>
        <dbReference type="ARBA" id="ARBA00022726"/>
    </source>
</evidence>
<accession>T1A418</accession>
<dbReference type="Pfam" id="PF01048">
    <property type="entry name" value="PNP_UDP_1"/>
    <property type="match status" value="1"/>
</dbReference>
<dbReference type="InterPro" id="IPR010044">
    <property type="entry name" value="MTAP"/>
</dbReference>
<dbReference type="GO" id="GO:0005829">
    <property type="term" value="C:cytosol"/>
    <property type="evidence" value="ECO:0007669"/>
    <property type="project" value="TreeGrafter"/>
</dbReference>
<dbReference type="AlphaFoldDB" id="T1A418"/>
<dbReference type="SUPFAM" id="SSF53167">
    <property type="entry name" value="Purine and uridine phosphorylases"/>
    <property type="match status" value="1"/>
</dbReference>
<dbReference type="EMBL" id="AUZZ01004867">
    <property type="protein sequence ID" value="EQD51628.1"/>
    <property type="molecule type" value="Genomic_DNA"/>
</dbReference>
<evidence type="ECO:0000313" key="5">
    <source>
        <dbReference type="EMBL" id="EQD51628.1"/>
    </source>
</evidence>
<proteinExistence type="predicted"/>
<evidence type="ECO:0000256" key="2">
    <source>
        <dbReference type="ARBA" id="ARBA00022679"/>
    </source>
</evidence>
<dbReference type="GO" id="GO:0019509">
    <property type="term" value="P:L-methionine salvage from methylthioadenosine"/>
    <property type="evidence" value="ECO:0007669"/>
    <property type="project" value="TreeGrafter"/>
</dbReference>
<keyword evidence="1" id="KW-0328">Glycosyltransferase</keyword>
<feature type="non-terminal residue" evidence="5">
    <location>
        <position position="1"/>
    </location>
</feature>
<gene>
    <name evidence="5" type="ORF">B2A_06831</name>
</gene>
<dbReference type="PANTHER" id="PTHR42679:SF3">
    <property type="entry name" value="S-METHYL-5'-THIOADENOSINE PHOSPHORYLASE"/>
    <property type="match status" value="1"/>
</dbReference>
<dbReference type="InterPro" id="IPR000845">
    <property type="entry name" value="Nucleoside_phosphorylase_d"/>
</dbReference>
<dbReference type="PANTHER" id="PTHR42679">
    <property type="entry name" value="S-METHYL-5'-THIOADENOSINE PHOSPHORYLASE"/>
    <property type="match status" value="1"/>
</dbReference>
<dbReference type="GO" id="GO:0006166">
    <property type="term" value="P:purine ribonucleoside salvage"/>
    <property type="evidence" value="ECO:0007669"/>
    <property type="project" value="UniProtKB-KW"/>
</dbReference>
<sequence>STARAVDSGRARGVEFAAGRTYVCVEGPRFSTRAESRFFRGLADVIGMTLVPEVTLARERAVCYLCVAMVTDFDVWAERPVEVSEIIEQMHRNVTRMHGILTELLPRISRSASSCHCAEALDVAGV</sequence>
<evidence type="ECO:0000259" key="4">
    <source>
        <dbReference type="Pfam" id="PF01048"/>
    </source>
</evidence>